<dbReference type="EMBL" id="JACVVK020000126">
    <property type="protein sequence ID" value="KAK7490506.1"/>
    <property type="molecule type" value="Genomic_DNA"/>
</dbReference>
<dbReference type="Pfam" id="PF00128">
    <property type="entry name" value="Alpha-amylase"/>
    <property type="match status" value="4"/>
</dbReference>
<dbReference type="SMART" id="SM00642">
    <property type="entry name" value="Aamy"/>
    <property type="match status" value="5"/>
</dbReference>
<feature type="domain" description="Glycosyl hydrolase family 13 catalytic" evidence="15">
    <location>
        <begin position="56"/>
        <end position="430"/>
    </location>
</feature>
<dbReference type="InterPro" id="IPR006046">
    <property type="entry name" value="Alpha_amylase"/>
</dbReference>
<dbReference type="PANTHER" id="PTHR43447">
    <property type="entry name" value="ALPHA-AMYLASE"/>
    <property type="match status" value="1"/>
</dbReference>
<evidence type="ECO:0000256" key="9">
    <source>
        <dbReference type="ARBA" id="ARBA00023214"/>
    </source>
</evidence>
<evidence type="ECO:0000256" key="5">
    <source>
        <dbReference type="ARBA" id="ARBA00012595"/>
    </source>
</evidence>
<feature type="domain" description="Alpha-amylase C-terminal" evidence="14">
    <location>
        <begin position="1451"/>
        <end position="1539"/>
    </location>
</feature>
<feature type="signal peptide" evidence="13">
    <location>
        <begin position="1"/>
        <end position="44"/>
    </location>
</feature>
<feature type="domain" description="Alpha-amylase C-terminal" evidence="14">
    <location>
        <begin position="1934"/>
        <end position="2022"/>
    </location>
</feature>
<dbReference type="PRINTS" id="PR00110">
    <property type="entry name" value="ALPHAAMYLASE"/>
</dbReference>
<keyword evidence="6" id="KW-0479">Metal-binding</keyword>
<keyword evidence="9" id="KW-0868">Chloride</keyword>
<evidence type="ECO:0000259" key="15">
    <source>
        <dbReference type="SMART" id="SM00642"/>
    </source>
</evidence>
<keyword evidence="17" id="KW-1185">Reference proteome</keyword>
<evidence type="ECO:0000256" key="4">
    <source>
        <dbReference type="ARBA" id="ARBA00008061"/>
    </source>
</evidence>
<reference evidence="16 17" key="1">
    <citation type="journal article" date="2023" name="Sci. Data">
        <title>Genome assembly of the Korean intertidal mud-creeper Batillaria attramentaria.</title>
        <authorList>
            <person name="Patra A.K."/>
            <person name="Ho P.T."/>
            <person name="Jun S."/>
            <person name="Lee S.J."/>
            <person name="Kim Y."/>
            <person name="Won Y.J."/>
        </authorList>
    </citation>
    <scope>NUCLEOTIDE SEQUENCE [LARGE SCALE GENOMIC DNA]</scope>
    <source>
        <strain evidence="16">Wonlab-2016</strain>
    </source>
</reference>
<evidence type="ECO:0000256" key="12">
    <source>
        <dbReference type="RuleBase" id="RU003615"/>
    </source>
</evidence>
<feature type="domain" description="Alpha-amylase C-terminal" evidence="14">
    <location>
        <begin position="972"/>
        <end position="1060"/>
    </location>
</feature>
<comment type="cofactor">
    <cofactor evidence="3">
        <name>chloride</name>
        <dbReference type="ChEBI" id="CHEBI:17996"/>
    </cofactor>
</comment>
<dbReference type="Proteomes" id="UP001519460">
    <property type="component" value="Unassembled WGS sequence"/>
</dbReference>
<gene>
    <name evidence="16" type="ORF">BaRGS_00018292</name>
</gene>
<protein>
    <recommendedName>
        <fullName evidence="5">alpha-amylase</fullName>
        <ecNumber evidence="5">3.2.1.1</ecNumber>
    </recommendedName>
</protein>
<organism evidence="16 17">
    <name type="scientific">Batillaria attramentaria</name>
    <dbReference type="NCBI Taxonomy" id="370345"/>
    <lineage>
        <taxon>Eukaryota</taxon>
        <taxon>Metazoa</taxon>
        <taxon>Spiralia</taxon>
        <taxon>Lophotrochozoa</taxon>
        <taxon>Mollusca</taxon>
        <taxon>Gastropoda</taxon>
        <taxon>Caenogastropoda</taxon>
        <taxon>Sorbeoconcha</taxon>
        <taxon>Cerithioidea</taxon>
        <taxon>Batillariidae</taxon>
        <taxon>Batillaria</taxon>
    </lineage>
</organism>
<feature type="domain" description="Glycosyl hydrolase family 13 catalytic" evidence="15">
    <location>
        <begin position="2034"/>
        <end position="2406"/>
    </location>
</feature>
<dbReference type="InterPro" id="IPR013780">
    <property type="entry name" value="Glyco_hydro_b"/>
</dbReference>
<feature type="domain" description="Alpha-amylase C-terminal" evidence="14">
    <location>
        <begin position="2415"/>
        <end position="2500"/>
    </location>
</feature>
<dbReference type="InterPro" id="IPR031319">
    <property type="entry name" value="A-amylase_C"/>
</dbReference>
<evidence type="ECO:0000256" key="7">
    <source>
        <dbReference type="ARBA" id="ARBA00022801"/>
    </source>
</evidence>
<evidence type="ECO:0000256" key="8">
    <source>
        <dbReference type="ARBA" id="ARBA00022837"/>
    </source>
</evidence>
<dbReference type="SUPFAM" id="SSF51011">
    <property type="entry name" value="Glycosyl hydrolase domain"/>
    <property type="match status" value="5"/>
</dbReference>
<proteinExistence type="inferred from homology"/>
<evidence type="ECO:0000256" key="11">
    <source>
        <dbReference type="ARBA" id="ARBA00023295"/>
    </source>
</evidence>
<evidence type="ECO:0000256" key="6">
    <source>
        <dbReference type="ARBA" id="ARBA00022723"/>
    </source>
</evidence>
<keyword evidence="7" id="KW-0378">Hydrolase</keyword>
<name>A0ABD0KTY8_9CAEN</name>
<dbReference type="Pfam" id="PF02806">
    <property type="entry name" value="Alpha-amylase_C"/>
    <property type="match status" value="5"/>
</dbReference>
<evidence type="ECO:0000256" key="13">
    <source>
        <dbReference type="SAM" id="SignalP"/>
    </source>
</evidence>
<dbReference type="SUPFAM" id="SSF51445">
    <property type="entry name" value="(Trans)glycosidases"/>
    <property type="match status" value="5"/>
</dbReference>
<dbReference type="SMART" id="SM00632">
    <property type="entry name" value="Aamy_C"/>
    <property type="match status" value="5"/>
</dbReference>
<dbReference type="Gene3D" id="2.60.40.1180">
    <property type="entry name" value="Golgi alpha-mannosidase II"/>
    <property type="match status" value="5"/>
</dbReference>
<feature type="domain" description="Glycosyl hydrolase family 13 catalytic" evidence="15">
    <location>
        <begin position="1551"/>
        <end position="1925"/>
    </location>
</feature>
<sequence length="2500" mass="276189">MTLASRSGAYRKTSAANRRQSFSLEPSTMVPALVLLLALSSAEAAFHEPNCAPGRSVITHLFEWRWDDIAKECERFLGPYGYCGVQISPPSENALINNPFRPWWERYQPVSYKLVTRSGDENALRNMISRCNKVGVRIYADVVINHMTGASGSGTGTGGSSWNGGSLQYPGVPYGPNDFNDGSACHTGDGNIHNYGNPEEVRNCKLVNLADLALGHDYVRGKIADYLNHLISLGVAGFRVDAAKHMWPTDLKNIFGRLHNLNSDPFGSGKKPFIYQEVIDQGGEAIKAEEYLPTGRVTNFKFGLELGKVFRKQNAMKYLSNWGTAWGMWAGNDVVVFIDNHDNQRGHGGAGGVLTHKQPRQYKAATTFMLAHPYGFPRVMSSFSFSSSDQGPPHSGNNINHVPVNSDMSCGGGWVCEHRWREIYNMVAFRNVVGTAPEANWWSGSDYQIAFSRGNKGFVAINLESGQLSANLQTGLPQGTYCDVISGNLENGRCTGKSVHVGGDGRAHITVCGDCDDPELAIHVVSPIVHLGAMTLVSRSGAYRKASAANRRQSFSLEPFTMVPALVLLLALSSAEAAFHEPNCAPGRTVMTHLFEWRWDDIAKECETFLGPYGYCAVQISPPSENAVVTNPFRPWWERYQPVSYKLVTRSGDENALRNMISRCNKVGVRIYADVVINHMTGASGSGTGTGGSSWNGGSLQYPGVPYGPNDFNDGSACHTGDGNIHNYGNPEEVRNCKLVNLADLALGHDYVRGKIADYLNHLISLGVAGFRVDAAKHMWPGDLKNIFGRLHNLNSDPFGSGKKPFIYQEVIDQGGEAIKAEEYLETGSVTDFKFGLELGKVFTKHTPMKYLSNWGPAWGMWVGNGVVVFIDNHDNQRGHGGAGEVLTHKQPRQYKAATTFMLAHPYGFPRVMSSFSFSSSDQGPPHSGNNINHVPVNSDLSCGGGWVCEHRWREIYNMVAFRNVVGTAPEANWWSGSDYQIAFSRGNKGFVAINLESGQLSANLQTGLPQGTYCDVISGNLENGRCTGKSVHVGGDGRAHITVCGDCDDPELAIHVEAAFREPNCAPGRSTITHLFEWRWDDIAKECEEFLGPYGYCGISPPSENAVVTNPYRPWWERYQPVSYKLVTRSGDEAAFANMVQRCNNASVRIYADVVINHMSRAVKSGTGTGGSQWNGDTLSYPGVPYSAQDFNSITCPSPDGNIHNYGNREEVRNCRLENLADLALGKEYVRDRIAEYLNHLIDLGVAGFRVDAAKHMWPGDIKILFSKLQNLRADVFGSSKQPFIYQEVIDQGGEAIKADEYLETGRVTNFKFGLELARVFRKQNAMKWLVNWGTDWGMWSGNDVVNFIDNHDNQRGHGGGYGVLTHHDDKIYKMATAFMLAHPYGFPRVMSSYSFFSSDLGPPSTDGNIDHVITNSDMTCSGGWVCEHRWRQIYNMVAFRNVAGITPLQNWWSGADYQIAFSRGNRAFIALNLEEFELRADLQTGLPEGYYCDVISGNLEDGQCTGDVVSVRDDGTAHIRVCSACDDPMVAIHVAEAAFHEPNCAPGRSAITHLFEWRWDDIARECETFLGPYGYCGVQISPPSENAVVTNPYRPWWERYQPVSYKLITRSGDEAAFANMVQRCNNASVRIYADVVINHMSRAVKSGTGTGGSQWNGDTLSYPGVPYSALDFNSITNCPPPDGSFLDYCNPEQVRNCRLENLADLALGTEYVRDRIAEYLNHLIDLGVAGFLVDAAKHMWPGDLKILFSKLQNLRADVFGSSKQPFIYQEVIDQGGEAIKADEYLETGRVTNFKFGLELARVFRRQNAMKWLSNFGEGWGMWSGNDVVNFIDNHDNQRGHGGGGDVLTHNDARIYKMATAFMLAHPYGFPGVMSSYSFFSSDLGPPNTDGNIDHVITNSDMTCSGGWVCEHRWRQIYNMVAFRNVAGITPLQNWWSGADYQIAFSRGNMAFIALNLELSDLIADLQTGLPEGYYCDVISGNLENGQCTGDVVYVRDDGTAHIHVCSACDDPMVAIHVAEAAFHEPNCAPGRSAITHLFEWRWDDIAKECETFLGPYGYCGISPPSENAVVTNPYRPWWERYQPVSYKLVTRSGDEAALANMVQRCNNAGVRIYADVVINHMTGAGGYGTGTGGSQWNGGTLSYPGVPYSALDFNNGNNCHTPDGNIHNYNNPEEVRNCKLVSLADLALGKEYVRDRIADFLNHLIDLGMAGFRVDAAKHMWPADLKILFSRLKNLRADVFGSGKRPFIYQEVIDQGGEAIKADEYLETGRVTNFKVGLELARVFRRQNAMKWLSSFGEGWGMWSGNDVVNFIDNHDNQRGHGGGGGVLTHNDAQRYKMATAFMLAHPYGFPRVMSSFSFMSSDQGPPNTDGNINHVITNSDMTCSGGWVCEHRWRQIYNMVAFRNVAGITQLQNWWSGADYQIAFSRGNRAFVALNLESFDLNAVLQTGLPQGTYCDVISGNLENGRCTGDSVRVGADGRAHIHVCHDCYDPMVAIHV</sequence>
<feature type="chain" id="PRO_5044800103" description="alpha-amylase" evidence="13">
    <location>
        <begin position="45"/>
        <end position="2500"/>
    </location>
</feature>
<dbReference type="InterPro" id="IPR006048">
    <property type="entry name" value="A-amylase/branching_C"/>
</dbReference>
<dbReference type="EC" id="3.2.1.1" evidence="5"/>
<keyword evidence="10" id="KW-0119">Carbohydrate metabolism</keyword>
<dbReference type="CDD" id="cd11317">
    <property type="entry name" value="AmyAc_bac_euk_AmyA"/>
    <property type="match status" value="5"/>
</dbReference>
<comment type="catalytic activity">
    <reaction evidence="1">
        <text>Endohydrolysis of (1-&gt;4)-alpha-D-glucosidic linkages in polysaccharides containing three or more (1-&gt;4)-alpha-linked D-glucose units.</text>
        <dbReference type="EC" id="3.2.1.1"/>
    </reaction>
</comment>
<dbReference type="InterPro" id="IPR006047">
    <property type="entry name" value="GH13_cat_dom"/>
</dbReference>
<feature type="domain" description="Glycosyl hydrolase family 13 catalytic" evidence="15">
    <location>
        <begin position="1071"/>
        <end position="1442"/>
    </location>
</feature>
<evidence type="ECO:0000256" key="3">
    <source>
        <dbReference type="ARBA" id="ARBA00001923"/>
    </source>
</evidence>
<dbReference type="GO" id="GO:0004556">
    <property type="term" value="F:alpha-amylase activity"/>
    <property type="evidence" value="ECO:0007669"/>
    <property type="project" value="UniProtKB-EC"/>
</dbReference>
<comment type="cofactor">
    <cofactor evidence="2">
        <name>Ca(2+)</name>
        <dbReference type="ChEBI" id="CHEBI:29108"/>
    </cofactor>
</comment>
<feature type="non-terminal residue" evidence="16">
    <location>
        <position position="2500"/>
    </location>
</feature>
<feature type="domain" description="Glycosyl hydrolase family 13 catalytic" evidence="15">
    <location>
        <begin position="589"/>
        <end position="963"/>
    </location>
</feature>
<evidence type="ECO:0000259" key="14">
    <source>
        <dbReference type="SMART" id="SM00632"/>
    </source>
</evidence>
<keyword evidence="13" id="KW-0732">Signal</keyword>
<feature type="domain" description="Alpha-amylase C-terminal" evidence="14">
    <location>
        <begin position="439"/>
        <end position="527"/>
    </location>
</feature>
<dbReference type="GO" id="GO:0046872">
    <property type="term" value="F:metal ion binding"/>
    <property type="evidence" value="ECO:0007669"/>
    <property type="project" value="UniProtKB-KW"/>
</dbReference>
<comment type="caution">
    <text evidence="16">The sequence shown here is derived from an EMBL/GenBank/DDBJ whole genome shotgun (WGS) entry which is preliminary data.</text>
</comment>
<evidence type="ECO:0000256" key="2">
    <source>
        <dbReference type="ARBA" id="ARBA00001913"/>
    </source>
</evidence>
<dbReference type="InterPro" id="IPR017853">
    <property type="entry name" value="GH"/>
</dbReference>
<comment type="similarity">
    <text evidence="4 12">Belongs to the glycosyl hydrolase 13 family.</text>
</comment>
<keyword evidence="11" id="KW-0326">Glycosidase</keyword>
<evidence type="ECO:0000256" key="1">
    <source>
        <dbReference type="ARBA" id="ARBA00000548"/>
    </source>
</evidence>
<evidence type="ECO:0000313" key="17">
    <source>
        <dbReference type="Proteomes" id="UP001519460"/>
    </source>
</evidence>
<accession>A0ABD0KTY8</accession>
<evidence type="ECO:0000256" key="10">
    <source>
        <dbReference type="ARBA" id="ARBA00023277"/>
    </source>
</evidence>
<keyword evidence="8" id="KW-0106">Calcium</keyword>
<dbReference type="Gene3D" id="3.20.20.80">
    <property type="entry name" value="Glycosidases"/>
    <property type="match status" value="5"/>
</dbReference>
<evidence type="ECO:0000313" key="16">
    <source>
        <dbReference type="EMBL" id="KAK7490506.1"/>
    </source>
</evidence>